<evidence type="ECO:0000313" key="2">
    <source>
        <dbReference type="EMBL" id="KAJ5464986.1"/>
    </source>
</evidence>
<feature type="region of interest" description="Disordered" evidence="1">
    <location>
        <begin position="1"/>
        <end position="35"/>
    </location>
</feature>
<protein>
    <submittedName>
        <fullName evidence="2">Uncharacterized protein</fullName>
    </submittedName>
</protein>
<gene>
    <name evidence="2" type="ORF">N7458_000672</name>
</gene>
<dbReference type="GeneID" id="81594309"/>
<sequence length="250" mass="28341">MFDFLSTKHEPNKSSSRNSCDASSNLKKVPTTPDKIDTEKKNLEAKILSLYRIAWLGIYQVHDEHGRDHATRLAELFIGAGMSSYVDKSEEEFNNRHGNNPRTYTGAESRVLNPLFMALRKNGLKNLKLFEGVSVTSLEAVIELLEAYVKEATAVNGLYHLLRELQVGLRTPTEDDEQAVLEQFIPVANQFAKRLLHLDARLKVLVSDMEDEFWNEYGAVQGREGWFVHYALFPSFTGRGKKSLMSSMKA</sequence>
<evidence type="ECO:0000313" key="3">
    <source>
        <dbReference type="Proteomes" id="UP001213681"/>
    </source>
</evidence>
<keyword evidence="3" id="KW-1185">Reference proteome</keyword>
<reference evidence="2" key="2">
    <citation type="journal article" date="2023" name="IMA Fungus">
        <title>Comparative genomic study of the Penicillium genus elucidates a diverse pangenome and 15 lateral gene transfer events.</title>
        <authorList>
            <person name="Petersen C."/>
            <person name="Sorensen T."/>
            <person name="Nielsen M.R."/>
            <person name="Sondergaard T.E."/>
            <person name="Sorensen J.L."/>
            <person name="Fitzpatrick D.A."/>
            <person name="Frisvad J.C."/>
            <person name="Nielsen K.L."/>
        </authorList>
    </citation>
    <scope>NUCLEOTIDE SEQUENCE</scope>
    <source>
        <strain evidence="2">IBT 16125</strain>
    </source>
</reference>
<accession>A0AAD6CGL1</accession>
<dbReference type="AlphaFoldDB" id="A0AAD6CGL1"/>
<name>A0AAD6CGL1_9EURO</name>
<dbReference type="EMBL" id="JAPVEA010000001">
    <property type="protein sequence ID" value="KAJ5464986.1"/>
    <property type="molecule type" value="Genomic_DNA"/>
</dbReference>
<reference evidence="2" key="1">
    <citation type="submission" date="2022-12" db="EMBL/GenBank/DDBJ databases">
        <authorList>
            <person name="Petersen C."/>
        </authorList>
    </citation>
    <scope>NUCLEOTIDE SEQUENCE</scope>
    <source>
        <strain evidence="2">IBT 16125</strain>
    </source>
</reference>
<organism evidence="2 3">
    <name type="scientific">Penicillium daleae</name>
    <dbReference type="NCBI Taxonomy" id="63821"/>
    <lineage>
        <taxon>Eukaryota</taxon>
        <taxon>Fungi</taxon>
        <taxon>Dikarya</taxon>
        <taxon>Ascomycota</taxon>
        <taxon>Pezizomycotina</taxon>
        <taxon>Eurotiomycetes</taxon>
        <taxon>Eurotiomycetidae</taxon>
        <taxon>Eurotiales</taxon>
        <taxon>Aspergillaceae</taxon>
        <taxon>Penicillium</taxon>
    </lineage>
</organism>
<dbReference type="Proteomes" id="UP001213681">
    <property type="component" value="Unassembled WGS sequence"/>
</dbReference>
<comment type="caution">
    <text evidence="2">The sequence shown here is derived from an EMBL/GenBank/DDBJ whole genome shotgun (WGS) entry which is preliminary data.</text>
</comment>
<dbReference type="RefSeq" id="XP_056771833.1">
    <property type="nucleotide sequence ID" value="XM_056904066.1"/>
</dbReference>
<evidence type="ECO:0000256" key="1">
    <source>
        <dbReference type="SAM" id="MobiDB-lite"/>
    </source>
</evidence>
<proteinExistence type="predicted"/>
<feature type="compositionally biased region" description="Basic and acidic residues" evidence="1">
    <location>
        <begin position="1"/>
        <end position="12"/>
    </location>
</feature>
<feature type="compositionally biased region" description="Low complexity" evidence="1">
    <location>
        <begin position="13"/>
        <end position="25"/>
    </location>
</feature>